<dbReference type="GO" id="GO:0005524">
    <property type="term" value="F:ATP binding"/>
    <property type="evidence" value="ECO:0007669"/>
    <property type="project" value="UniProtKB-UniRule"/>
</dbReference>
<evidence type="ECO:0000256" key="10">
    <source>
        <dbReference type="ARBA" id="ARBA00022840"/>
    </source>
</evidence>
<dbReference type="HAMAP" id="MF_00639">
    <property type="entry name" value="MurD"/>
    <property type="match status" value="1"/>
</dbReference>
<dbReference type="GO" id="GO:0008360">
    <property type="term" value="P:regulation of cell shape"/>
    <property type="evidence" value="ECO:0007669"/>
    <property type="project" value="UniProtKB-KW"/>
</dbReference>
<dbReference type="SUPFAM" id="SSF51984">
    <property type="entry name" value="MurCD N-terminal domain"/>
    <property type="match status" value="1"/>
</dbReference>
<dbReference type="STRING" id="632773.BBEV_1914"/>
<evidence type="ECO:0000313" key="21">
    <source>
        <dbReference type="EMBL" id="AOM83275.1"/>
    </source>
</evidence>
<proteinExistence type="inferred from homology"/>
<dbReference type="UniPathway" id="UPA00219"/>
<keyword evidence="9 17" id="KW-0547">Nucleotide-binding</keyword>
<evidence type="ECO:0000256" key="9">
    <source>
        <dbReference type="ARBA" id="ARBA00022741"/>
    </source>
</evidence>
<organism evidence="21 22">
    <name type="scientific">Salisediminibacterium beveridgei</name>
    <dbReference type="NCBI Taxonomy" id="632773"/>
    <lineage>
        <taxon>Bacteria</taxon>
        <taxon>Bacillati</taxon>
        <taxon>Bacillota</taxon>
        <taxon>Bacilli</taxon>
        <taxon>Bacillales</taxon>
        <taxon>Bacillaceae</taxon>
        <taxon>Salisediminibacterium</taxon>
    </lineage>
</organism>
<comment type="subcellular location">
    <subcellularLocation>
        <location evidence="2 17 18">Cytoplasm</location>
    </subcellularLocation>
</comment>
<evidence type="ECO:0000256" key="11">
    <source>
        <dbReference type="ARBA" id="ARBA00022960"/>
    </source>
</evidence>
<dbReference type="InterPro" id="IPR036565">
    <property type="entry name" value="Mur-like_cat_sf"/>
</dbReference>
<dbReference type="InterPro" id="IPR013221">
    <property type="entry name" value="Mur_ligase_cen"/>
</dbReference>
<dbReference type="GO" id="GO:0071555">
    <property type="term" value="P:cell wall organization"/>
    <property type="evidence" value="ECO:0007669"/>
    <property type="project" value="UniProtKB-KW"/>
</dbReference>
<dbReference type="Gene3D" id="3.40.1190.10">
    <property type="entry name" value="Mur-like, catalytic domain"/>
    <property type="match status" value="1"/>
</dbReference>
<dbReference type="EC" id="6.3.2.9" evidence="5 17"/>
<dbReference type="InterPro" id="IPR005762">
    <property type="entry name" value="MurD"/>
</dbReference>
<dbReference type="Gene3D" id="3.40.50.720">
    <property type="entry name" value="NAD(P)-binding Rossmann-like Domain"/>
    <property type="match status" value="1"/>
</dbReference>
<dbReference type="SUPFAM" id="SSF53623">
    <property type="entry name" value="MurD-like peptide ligases, catalytic domain"/>
    <property type="match status" value="1"/>
</dbReference>
<accession>A0A1D7QW85</accession>
<evidence type="ECO:0000256" key="4">
    <source>
        <dbReference type="ARBA" id="ARBA00010416"/>
    </source>
</evidence>
<feature type="domain" description="Mur ligase C-terminal" evidence="19">
    <location>
        <begin position="312"/>
        <end position="427"/>
    </location>
</feature>
<comment type="pathway">
    <text evidence="3 17 18">Cell wall biogenesis; peptidoglycan biosynthesis.</text>
</comment>
<keyword evidence="12 17" id="KW-0573">Peptidoglycan synthesis</keyword>
<feature type="binding site" evidence="17">
    <location>
        <begin position="118"/>
        <end position="124"/>
    </location>
    <ligand>
        <name>ATP</name>
        <dbReference type="ChEBI" id="CHEBI:30616"/>
    </ligand>
</feature>
<evidence type="ECO:0000256" key="3">
    <source>
        <dbReference type="ARBA" id="ARBA00004752"/>
    </source>
</evidence>
<reference evidence="21 22" key="1">
    <citation type="submission" date="2015-08" db="EMBL/GenBank/DDBJ databases">
        <title>The complete genome sequence of Bacillus beveridgei MLTeJB.</title>
        <authorList>
            <person name="Hanson T.E."/>
            <person name="Mesa C."/>
            <person name="Basesman S.M."/>
            <person name="Oremland R.S."/>
        </authorList>
    </citation>
    <scope>NUCLEOTIDE SEQUENCE [LARGE SCALE GENOMIC DNA]</scope>
    <source>
        <strain evidence="21 22">MLTeJB</strain>
    </source>
</reference>
<dbReference type="KEGG" id="bbev:BBEV_1914"/>
<dbReference type="Pfam" id="PF02875">
    <property type="entry name" value="Mur_ligase_C"/>
    <property type="match status" value="1"/>
</dbReference>
<comment type="function">
    <text evidence="1 17 18">Cell wall formation. Catalyzes the addition of glutamate to the nucleotide precursor UDP-N-acetylmuramoyl-L-alanine (UMA).</text>
</comment>
<keyword evidence="22" id="KW-1185">Reference proteome</keyword>
<evidence type="ECO:0000313" key="22">
    <source>
        <dbReference type="Proteomes" id="UP000094463"/>
    </source>
</evidence>
<evidence type="ECO:0000259" key="19">
    <source>
        <dbReference type="Pfam" id="PF02875"/>
    </source>
</evidence>
<evidence type="ECO:0000256" key="14">
    <source>
        <dbReference type="ARBA" id="ARBA00030398"/>
    </source>
</evidence>
<dbReference type="AlphaFoldDB" id="A0A1D7QW85"/>
<keyword evidence="7 17" id="KW-0963">Cytoplasm</keyword>
<dbReference type="PANTHER" id="PTHR43692:SF1">
    <property type="entry name" value="UDP-N-ACETYLMURAMOYLALANINE--D-GLUTAMATE LIGASE"/>
    <property type="match status" value="1"/>
</dbReference>
<dbReference type="InterPro" id="IPR004101">
    <property type="entry name" value="Mur_ligase_C"/>
</dbReference>
<comment type="similarity">
    <text evidence="4 17">Belongs to the MurCDEF family.</text>
</comment>
<evidence type="ECO:0000256" key="2">
    <source>
        <dbReference type="ARBA" id="ARBA00004496"/>
    </source>
</evidence>
<dbReference type="PANTHER" id="PTHR43692">
    <property type="entry name" value="UDP-N-ACETYLMURAMOYLALANINE--D-GLUTAMATE LIGASE"/>
    <property type="match status" value="1"/>
</dbReference>
<name>A0A1D7QW85_9BACI</name>
<sequence>MKMADYQGKEVLVLGLAKSGTEAARILLDLGAVVTVNDQTPYEENQAAKELEKLGATVVCGSHPDSLVHGDLDLMIKNPGIPYRHSLIQKAMRLSIPVVTEIELAWQIAPCDMIGITGSNGKTTTTTMTAKMLEGGMKTPVAAGNIGEVASKEAYRATSEHVLVVELSSFQLQGTRHFNPHIAVFLNLVEAHLDYHGTMEEYASAKSRLFLNQSEEDFLIYNLDDVEVSRLTVDAKSRCIPFSTSSAPKGGSFLQNGMIYILGEPLMRVEDFALPGEYNLSNALAAATAAVLAGANREQVRRVMMTFSGVRHRLQYVDTIGDVTYYNNSKATNVPATVKALEAFGNRKMILIAGGLDRKLSFQGLKDPMNQTAKAVITYGETAEQLAMTAKEAGVPTILSAETLQEAVEQSRAISEPGDIVLLSPACASWDQFKTFEERGECFIEAVRKIKEETP</sequence>
<evidence type="ECO:0000256" key="8">
    <source>
        <dbReference type="ARBA" id="ARBA00022598"/>
    </source>
</evidence>
<dbReference type="OrthoDB" id="9809796at2"/>
<evidence type="ECO:0000256" key="13">
    <source>
        <dbReference type="ARBA" id="ARBA00023316"/>
    </source>
</evidence>
<feature type="domain" description="Mur ligase central" evidence="20">
    <location>
        <begin position="116"/>
        <end position="290"/>
    </location>
</feature>
<keyword evidence="10 17" id="KW-0067">ATP-binding</keyword>
<dbReference type="GO" id="GO:0008764">
    <property type="term" value="F:UDP-N-acetylmuramoylalanine-D-glutamate ligase activity"/>
    <property type="evidence" value="ECO:0007669"/>
    <property type="project" value="UniProtKB-UniRule"/>
</dbReference>
<keyword evidence="11 17" id="KW-0133">Cell shape</keyword>
<gene>
    <name evidence="17 21" type="primary">murD</name>
    <name evidence="21" type="ORF">BBEV_1914</name>
</gene>
<keyword evidence="17 18" id="KW-0132">Cell division</keyword>
<dbReference type="InterPro" id="IPR036615">
    <property type="entry name" value="Mur_ligase_C_dom_sf"/>
</dbReference>
<dbReference type="PATRIC" id="fig|632773.3.peg.2003"/>
<evidence type="ECO:0000256" key="12">
    <source>
        <dbReference type="ARBA" id="ARBA00022984"/>
    </source>
</evidence>
<keyword evidence="13 17" id="KW-0961">Cell wall biogenesis/degradation</keyword>
<dbReference type="Pfam" id="PF21799">
    <property type="entry name" value="MurD-like_N"/>
    <property type="match status" value="1"/>
</dbReference>
<evidence type="ECO:0000256" key="7">
    <source>
        <dbReference type="ARBA" id="ARBA00022490"/>
    </source>
</evidence>
<evidence type="ECO:0000256" key="5">
    <source>
        <dbReference type="ARBA" id="ARBA00012212"/>
    </source>
</evidence>
<dbReference type="Gene3D" id="3.90.190.20">
    <property type="entry name" value="Mur ligase, C-terminal domain"/>
    <property type="match status" value="1"/>
</dbReference>
<dbReference type="GO" id="GO:0051301">
    <property type="term" value="P:cell division"/>
    <property type="evidence" value="ECO:0007669"/>
    <property type="project" value="UniProtKB-KW"/>
</dbReference>
<dbReference type="EMBL" id="CP012502">
    <property type="protein sequence ID" value="AOM83275.1"/>
    <property type="molecule type" value="Genomic_DNA"/>
</dbReference>
<comment type="catalytic activity">
    <reaction evidence="16 17 18">
        <text>UDP-N-acetyl-alpha-D-muramoyl-L-alanine + D-glutamate + ATP = UDP-N-acetyl-alpha-D-muramoyl-L-alanyl-D-glutamate + ADP + phosphate + H(+)</text>
        <dbReference type="Rhea" id="RHEA:16429"/>
        <dbReference type="ChEBI" id="CHEBI:15378"/>
        <dbReference type="ChEBI" id="CHEBI:29986"/>
        <dbReference type="ChEBI" id="CHEBI:30616"/>
        <dbReference type="ChEBI" id="CHEBI:43474"/>
        <dbReference type="ChEBI" id="CHEBI:83898"/>
        <dbReference type="ChEBI" id="CHEBI:83900"/>
        <dbReference type="ChEBI" id="CHEBI:456216"/>
        <dbReference type="EC" id="6.3.2.9"/>
    </reaction>
</comment>
<evidence type="ECO:0000256" key="15">
    <source>
        <dbReference type="ARBA" id="ARBA00032324"/>
    </source>
</evidence>
<dbReference type="Proteomes" id="UP000094463">
    <property type="component" value="Chromosome"/>
</dbReference>
<dbReference type="GO" id="GO:0005737">
    <property type="term" value="C:cytoplasm"/>
    <property type="evidence" value="ECO:0007669"/>
    <property type="project" value="UniProtKB-SubCell"/>
</dbReference>
<evidence type="ECO:0000256" key="1">
    <source>
        <dbReference type="ARBA" id="ARBA00002734"/>
    </source>
</evidence>
<evidence type="ECO:0000256" key="17">
    <source>
        <dbReference type="HAMAP-Rule" id="MF_00639"/>
    </source>
</evidence>
<protein>
    <recommendedName>
        <fullName evidence="6 17">UDP-N-acetylmuramoylalanine--D-glutamate ligase</fullName>
        <ecNumber evidence="5 17">6.3.2.9</ecNumber>
    </recommendedName>
    <alternativeName>
        <fullName evidence="15 17">D-glutamic acid-adding enzyme</fullName>
    </alternativeName>
    <alternativeName>
        <fullName evidence="14 17">UDP-N-acetylmuramoyl-L-alanyl-D-glutamate synthetase</fullName>
    </alternativeName>
</protein>
<evidence type="ECO:0000256" key="6">
    <source>
        <dbReference type="ARBA" id="ARBA00015655"/>
    </source>
</evidence>
<dbReference type="Pfam" id="PF08245">
    <property type="entry name" value="Mur_ligase_M"/>
    <property type="match status" value="1"/>
</dbReference>
<evidence type="ECO:0000259" key="20">
    <source>
        <dbReference type="Pfam" id="PF08245"/>
    </source>
</evidence>
<evidence type="ECO:0000256" key="18">
    <source>
        <dbReference type="RuleBase" id="RU003664"/>
    </source>
</evidence>
<keyword evidence="8 17" id="KW-0436">Ligase</keyword>
<dbReference type="SUPFAM" id="SSF53244">
    <property type="entry name" value="MurD-like peptide ligases, peptide-binding domain"/>
    <property type="match status" value="1"/>
</dbReference>
<dbReference type="GO" id="GO:0009252">
    <property type="term" value="P:peptidoglycan biosynthetic process"/>
    <property type="evidence" value="ECO:0007669"/>
    <property type="project" value="UniProtKB-UniRule"/>
</dbReference>
<dbReference type="NCBIfam" id="TIGR01087">
    <property type="entry name" value="murD"/>
    <property type="match status" value="1"/>
</dbReference>
<keyword evidence="17 18" id="KW-0131">Cell cycle</keyword>
<evidence type="ECO:0000256" key="16">
    <source>
        <dbReference type="ARBA" id="ARBA00047632"/>
    </source>
</evidence>